<gene>
    <name evidence="5" type="ORF">ENV88_02620</name>
</gene>
<proteinExistence type="predicted"/>
<comment type="caution">
    <text evidence="5">The sequence shown here is derived from an EMBL/GenBank/DDBJ whole genome shotgun (WGS) entry which is preliminary data.</text>
</comment>
<keyword evidence="1" id="KW-0460">Magnesium</keyword>
<sequence>MSHRKPIKNYPSTLPESMSRVPKLMCTQHPDSTVRITAQMETEEAIASFAVYGCDEVMVDYEGKLTPYSQPRDVVKAAAEADLPVGRGVSWSL</sequence>
<dbReference type="Pfam" id="PF14010">
    <property type="entry name" value="PEPcase_2"/>
    <property type="match status" value="1"/>
</dbReference>
<protein>
    <recommendedName>
        <fullName evidence="6">Phosphoenolpyruvate carboxylase</fullName>
    </recommendedName>
</protein>
<evidence type="ECO:0000256" key="3">
    <source>
        <dbReference type="ARBA" id="ARBA00023300"/>
    </source>
</evidence>
<evidence type="ECO:0000256" key="2">
    <source>
        <dbReference type="ARBA" id="ARBA00023239"/>
    </source>
</evidence>
<dbReference type="GO" id="GO:0006099">
    <property type="term" value="P:tricarboxylic acid cycle"/>
    <property type="evidence" value="ECO:0007669"/>
    <property type="project" value="InterPro"/>
</dbReference>
<dbReference type="GO" id="GO:0008964">
    <property type="term" value="F:phosphoenolpyruvate carboxylase activity"/>
    <property type="evidence" value="ECO:0007669"/>
    <property type="project" value="InterPro"/>
</dbReference>
<evidence type="ECO:0000256" key="1">
    <source>
        <dbReference type="ARBA" id="ARBA00022842"/>
    </source>
</evidence>
<keyword evidence="2" id="KW-0456">Lyase</keyword>
<evidence type="ECO:0000313" key="5">
    <source>
        <dbReference type="EMBL" id="HGB24934.1"/>
    </source>
</evidence>
<organism evidence="5">
    <name type="scientific">Thermofilum pendens</name>
    <dbReference type="NCBI Taxonomy" id="2269"/>
    <lineage>
        <taxon>Archaea</taxon>
        <taxon>Thermoproteota</taxon>
        <taxon>Thermoprotei</taxon>
        <taxon>Thermofilales</taxon>
        <taxon>Thermofilaceae</taxon>
        <taxon>Thermofilum</taxon>
    </lineage>
</organism>
<reference evidence="5" key="1">
    <citation type="journal article" date="2020" name="mSystems">
        <title>Genome- and Community-Level Interaction Insights into Carbon Utilization and Element Cycling Functions of Hydrothermarchaeota in Hydrothermal Sediment.</title>
        <authorList>
            <person name="Zhou Z."/>
            <person name="Liu Y."/>
            <person name="Xu W."/>
            <person name="Pan J."/>
            <person name="Luo Z.H."/>
            <person name="Li M."/>
        </authorList>
    </citation>
    <scope>NUCLEOTIDE SEQUENCE [LARGE SCALE GENOMIC DNA]</scope>
    <source>
        <strain evidence="5">SpSt-8</strain>
    </source>
</reference>
<evidence type="ECO:0000256" key="4">
    <source>
        <dbReference type="SAM" id="MobiDB-lite"/>
    </source>
</evidence>
<accession>A0A7C3SKZ7</accession>
<dbReference type="GO" id="GO:0015977">
    <property type="term" value="P:carbon fixation"/>
    <property type="evidence" value="ECO:0007669"/>
    <property type="project" value="UniProtKB-KW"/>
</dbReference>
<feature type="region of interest" description="Disordered" evidence="4">
    <location>
        <begin position="1"/>
        <end position="21"/>
    </location>
</feature>
<dbReference type="EMBL" id="DTIB01000064">
    <property type="protein sequence ID" value="HGB24934.1"/>
    <property type="molecule type" value="Genomic_DNA"/>
</dbReference>
<name>A0A7C3SKZ7_THEPE</name>
<dbReference type="AlphaFoldDB" id="A0A7C3SKZ7"/>
<evidence type="ECO:0008006" key="6">
    <source>
        <dbReference type="Google" id="ProtNLM"/>
    </source>
</evidence>
<dbReference type="InterPro" id="IPR007566">
    <property type="entry name" value="PEP_COase_arc-type"/>
</dbReference>
<keyword evidence="3" id="KW-0120">Carbon dioxide fixation</keyword>